<keyword evidence="4" id="KW-1185">Reference proteome</keyword>
<dbReference type="PANTHER" id="PTHR34039:SF1">
    <property type="entry name" value="UPF0102 PROTEIN YRAN"/>
    <property type="match status" value="1"/>
</dbReference>
<dbReference type="Pfam" id="PF02021">
    <property type="entry name" value="UPF0102"/>
    <property type="match status" value="1"/>
</dbReference>
<dbReference type="PANTHER" id="PTHR34039">
    <property type="entry name" value="UPF0102 PROTEIN YRAN"/>
    <property type="match status" value="1"/>
</dbReference>
<dbReference type="AlphaFoldDB" id="A0A6V8LQW6"/>
<dbReference type="NCBIfam" id="NF009150">
    <property type="entry name" value="PRK12497.1-3"/>
    <property type="match status" value="1"/>
</dbReference>
<evidence type="ECO:0000313" key="4">
    <source>
        <dbReference type="Proteomes" id="UP000494245"/>
    </source>
</evidence>
<comment type="caution">
    <text evidence="3">The sequence shown here is derived from an EMBL/GenBank/DDBJ whole genome shotgun (WGS) entry which is preliminary data.</text>
</comment>
<reference evidence="3 4" key="1">
    <citation type="submission" date="2020-04" db="EMBL/GenBank/DDBJ databases">
        <authorList>
            <consortium name="Desulfovibrio sp. FSS-1 genome sequencing consortium"/>
            <person name="Shimoshige H."/>
            <person name="Kobayashi H."/>
            <person name="Maekawa T."/>
        </authorList>
    </citation>
    <scope>NUCLEOTIDE SEQUENCE [LARGE SCALE GENOMIC DNA]</scope>
    <source>
        <strain evidence="3 4">SIID29052-01</strain>
    </source>
</reference>
<sequence length="133" mass="14817">MIADHLLLGREGEDAAAAHLASRGYEVLERNWRTPRGEVDLICRHGDTLVFVEVKTRGQGSLAAGTDAVHGRKRSRLLRAAAEYLSAGDLWARPCRFDVVSVVRHGASLRVEHLEDAFRADFERSGGRGWQPW</sequence>
<dbReference type="CDD" id="cd20736">
    <property type="entry name" value="PoNe_Nuclease"/>
    <property type="match status" value="1"/>
</dbReference>
<evidence type="ECO:0000313" key="3">
    <source>
        <dbReference type="EMBL" id="GFK94892.1"/>
    </source>
</evidence>
<evidence type="ECO:0000256" key="2">
    <source>
        <dbReference type="HAMAP-Rule" id="MF_00048"/>
    </source>
</evidence>
<protein>
    <recommendedName>
        <fullName evidence="2">UPF0102 protein NNJEOMEG_02740</fullName>
    </recommendedName>
</protein>
<dbReference type="EMBL" id="BLTE01000013">
    <property type="protein sequence ID" value="GFK94892.1"/>
    <property type="molecule type" value="Genomic_DNA"/>
</dbReference>
<dbReference type="NCBIfam" id="NF009154">
    <property type="entry name" value="PRK12497.3-3"/>
    <property type="match status" value="1"/>
</dbReference>
<dbReference type="SUPFAM" id="SSF52980">
    <property type="entry name" value="Restriction endonuclease-like"/>
    <property type="match status" value="1"/>
</dbReference>
<name>A0A6V8LQW6_9BACT</name>
<comment type="similarity">
    <text evidence="1 2">Belongs to the UPF0102 family.</text>
</comment>
<dbReference type="InterPro" id="IPR011856">
    <property type="entry name" value="tRNA_endonuc-like_dom_sf"/>
</dbReference>
<dbReference type="Gene3D" id="3.40.1350.10">
    <property type="match status" value="1"/>
</dbReference>
<organism evidence="3 4">
    <name type="scientific">Fundidesulfovibrio magnetotacticus</name>
    <dbReference type="NCBI Taxonomy" id="2730080"/>
    <lineage>
        <taxon>Bacteria</taxon>
        <taxon>Pseudomonadati</taxon>
        <taxon>Thermodesulfobacteriota</taxon>
        <taxon>Desulfovibrionia</taxon>
        <taxon>Desulfovibrionales</taxon>
        <taxon>Desulfovibrionaceae</taxon>
        <taxon>Fundidesulfovibrio</taxon>
    </lineage>
</organism>
<dbReference type="RefSeq" id="WP_173085426.1">
    <property type="nucleotide sequence ID" value="NZ_BLTE01000013.1"/>
</dbReference>
<accession>A0A6V8LQW6</accession>
<dbReference type="Proteomes" id="UP000494245">
    <property type="component" value="Unassembled WGS sequence"/>
</dbReference>
<dbReference type="HAMAP" id="MF_00048">
    <property type="entry name" value="UPF0102"/>
    <property type="match status" value="1"/>
</dbReference>
<gene>
    <name evidence="3" type="ORF">NNJEOMEG_02740</name>
</gene>
<evidence type="ECO:0000256" key="1">
    <source>
        <dbReference type="ARBA" id="ARBA00006738"/>
    </source>
</evidence>
<reference evidence="3 4" key="2">
    <citation type="submission" date="2020-05" db="EMBL/GenBank/DDBJ databases">
        <title>Draft genome sequence of Desulfovibrio sp. strainFSS-1.</title>
        <authorList>
            <person name="Shimoshige H."/>
            <person name="Kobayashi H."/>
            <person name="Maekawa T."/>
        </authorList>
    </citation>
    <scope>NUCLEOTIDE SEQUENCE [LARGE SCALE GENOMIC DNA]</scope>
    <source>
        <strain evidence="3 4">SIID29052-01</strain>
    </source>
</reference>
<dbReference type="InterPro" id="IPR003509">
    <property type="entry name" value="UPF0102_YraN-like"/>
</dbReference>
<dbReference type="InterPro" id="IPR011335">
    <property type="entry name" value="Restrct_endonuc-II-like"/>
</dbReference>
<proteinExistence type="inferred from homology"/>
<dbReference type="NCBIfam" id="TIGR00252">
    <property type="entry name" value="YraN family protein"/>
    <property type="match status" value="1"/>
</dbReference>
<dbReference type="GO" id="GO:0003676">
    <property type="term" value="F:nucleic acid binding"/>
    <property type="evidence" value="ECO:0007669"/>
    <property type="project" value="InterPro"/>
</dbReference>